<dbReference type="SUPFAM" id="SSF56672">
    <property type="entry name" value="DNA/RNA polymerases"/>
    <property type="match status" value="1"/>
</dbReference>
<name>A0AAD7YCL7_MYTSE</name>
<comment type="caution">
    <text evidence="12">The sequence shown here is derived from an EMBL/GenBank/DDBJ whole genome shotgun (WGS) entry which is preliminary data.</text>
</comment>
<dbReference type="InterPro" id="IPR036397">
    <property type="entry name" value="RNaseH_sf"/>
</dbReference>
<dbReference type="Pfam" id="PF17919">
    <property type="entry name" value="RT_RNaseH_2"/>
    <property type="match status" value="1"/>
</dbReference>
<dbReference type="Pfam" id="PF00665">
    <property type="entry name" value="rve"/>
    <property type="match status" value="1"/>
</dbReference>
<dbReference type="InterPro" id="IPR043502">
    <property type="entry name" value="DNA/RNA_pol_sf"/>
</dbReference>
<dbReference type="Pfam" id="PF17921">
    <property type="entry name" value="Integrase_H2C2"/>
    <property type="match status" value="1"/>
</dbReference>
<evidence type="ECO:0000256" key="2">
    <source>
        <dbReference type="ARBA" id="ARBA00022670"/>
    </source>
</evidence>
<dbReference type="InterPro" id="IPR041577">
    <property type="entry name" value="RT_RNaseH_2"/>
</dbReference>
<reference evidence="12" key="1">
    <citation type="submission" date="2023-03" db="EMBL/GenBank/DDBJ databases">
        <title>Chromosome-level genomes of two armyworms, Mythimna separata and Mythimna loreyi, provide insights into the biosynthesis and reception of sex pheromones.</title>
        <authorList>
            <person name="Zhao H."/>
        </authorList>
    </citation>
    <scope>NUCLEOTIDE SEQUENCE</scope>
    <source>
        <strain evidence="12">BeijingLab</strain>
        <tissue evidence="12">Pupa</tissue>
    </source>
</reference>
<dbReference type="GO" id="GO:0008270">
    <property type="term" value="F:zinc ion binding"/>
    <property type="evidence" value="ECO:0007669"/>
    <property type="project" value="InterPro"/>
</dbReference>
<dbReference type="GO" id="GO:0015074">
    <property type="term" value="P:DNA integration"/>
    <property type="evidence" value="ECO:0007669"/>
    <property type="project" value="InterPro"/>
</dbReference>
<dbReference type="CDD" id="cd05484">
    <property type="entry name" value="retropepsin_like_LTR_2"/>
    <property type="match status" value="1"/>
</dbReference>
<keyword evidence="6" id="KW-0064">Aspartyl protease</keyword>
<dbReference type="InterPro" id="IPR012337">
    <property type="entry name" value="RNaseH-like_sf"/>
</dbReference>
<dbReference type="Gene3D" id="4.10.60.10">
    <property type="entry name" value="Zinc finger, CCHC-type"/>
    <property type="match status" value="1"/>
</dbReference>
<dbReference type="GO" id="GO:0003964">
    <property type="term" value="F:RNA-directed DNA polymerase activity"/>
    <property type="evidence" value="ECO:0007669"/>
    <property type="project" value="UniProtKB-EC"/>
</dbReference>
<dbReference type="Proteomes" id="UP001231518">
    <property type="component" value="Chromosome 23"/>
</dbReference>
<dbReference type="Gene3D" id="3.30.70.270">
    <property type="match status" value="2"/>
</dbReference>
<dbReference type="PANTHER" id="PTHR37984:SF5">
    <property type="entry name" value="PROTEIN NYNRIN-LIKE"/>
    <property type="match status" value="1"/>
</dbReference>
<evidence type="ECO:0000313" key="12">
    <source>
        <dbReference type="EMBL" id="KAJ8710409.1"/>
    </source>
</evidence>
<dbReference type="GO" id="GO:0006508">
    <property type="term" value="P:proteolysis"/>
    <property type="evidence" value="ECO:0007669"/>
    <property type="project" value="UniProtKB-KW"/>
</dbReference>
<evidence type="ECO:0000256" key="4">
    <source>
        <dbReference type="ARBA" id="ARBA00022695"/>
    </source>
</evidence>
<dbReference type="InterPro" id="IPR043128">
    <property type="entry name" value="Rev_trsase/Diguanyl_cyclase"/>
</dbReference>
<evidence type="ECO:0000256" key="9">
    <source>
        <dbReference type="SAM" id="MobiDB-lite"/>
    </source>
</evidence>
<evidence type="ECO:0000256" key="8">
    <source>
        <dbReference type="ARBA" id="ARBA00023268"/>
    </source>
</evidence>
<dbReference type="FunFam" id="3.30.420.10:FF:000063">
    <property type="entry name" value="Retrovirus-related Pol polyprotein from transposon 297-like Protein"/>
    <property type="match status" value="1"/>
</dbReference>
<organism evidence="12 13">
    <name type="scientific">Mythimna separata</name>
    <name type="common">Oriental armyworm</name>
    <name type="synonym">Pseudaletia separata</name>
    <dbReference type="NCBI Taxonomy" id="271217"/>
    <lineage>
        <taxon>Eukaryota</taxon>
        <taxon>Metazoa</taxon>
        <taxon>Ecdysozoa</taxon>
        <taxon>Arthropoda</taxon>
        <taxon>Hexapoda</taxon>
        <taxon>Insecta</taxon>
        <taxon>Pterygota</taxon>
        <taxon>Neoptera</taxon>
        <taxon>Endopterygota</taxon>
        <taxon>Lepidoptera</taxon>
        <taxon>Glossata</taxon>
        <taxon>Ditrysia</taxon>
        <taxon>Noctuoidea</taxon>
        <taxon>Noctuidae</taxon>
        <taxon>Noctuinae</taxon>
        <taxon>Hadenini</taxon>
        <taxon>Mythimna</taxon>
    </lineage>
</organism>
<gene>
    <name evidence="12" type="ORF">PYW07_009775</name>
</gene>
<dbReference type="GO" id="GO:0003676">
    <property type="term" value="F:nucleic acid binding"/>
    <property type="evidence" value="ECO:0007669"/>
    <property type="project" value="InterPro"/>
</dbReference>
<dbReference type="InterPro" id="IPR050951">
    <property type="entry name" value="Retrovirus_Pol_polyprotein"/>
</dbReference>
<evidence type="ECO:0000256" key="7">
    <source>
        <dbReference type="ARBA" id="ARBA00022759"/>
    </source>
</evidence>
<dbReference type="PROSITE" id="PS50878">
    <property type="entry name" value="RT_POL"/>
    <property type="match status" value="1"/>
</dbReference>
<evidence type="ECO:0000256" key="3">
    <source>
        <dbReference type="ARBA" id="ARBA00022679"/>
    </source>
</evidence>
<dbReference type="InterPro" id="IPR021109">
    <property type="entry name" value="Peptidase_aspartic_dom_sf"/>
</dbReference>
<dbReference type="InterPro" id="IPR036875">
    <property type="entry name" value="Znf_CCHC_sf"/>
</dbReference>
<evidence type="ECO:0000256" key="6">
    <source>
        <dbReference type="ARBA" id="ARBA00022750"/>
    </source>
</evidence>
<feature type="region of interest" description="Disordered" evidence="9">
    <location>
        <begin position="1272"/>
        <end position="1309"/>
    </location>
</feature>
<dbReference type="SUPFAM" id="SSF50630">
    <property type="entry name" value="Acid proteases"/>
    <property type="match status" value="1"/>
</dbReference>
<feature type="domain" description="Reverse transcriptase" evidence="10">
    <location>
        <begin position="442"/>
        <end position="620"/>
    </location>
</feature>
<dbReference type="InterPro" id="IPR041588">
    <property type="entry name" value="Integrase_H2C2"/>
</dbReference>
<keyword evidence="13" id="KW-1185">Reference proteome</keyword>
<dbReference type="Pfam" id="PF00078">
    <property type="entry name" value="RVT_1"/>
    <property type="match status" value="1"/>
</dbReference>
<feature type="compositionally biased region" description="Polar residues" evidence="9">
    <location>
        <begin position="1296"/>
        <end position="1308"/>
    </location>
</feature>
<keyword evidence="2" id="KW-0645">Protease</keyword>
<dbReference type="EC" id="2.7.7.49" evidence="1"/>
<dbReference type="FunFam" id="3.30.70.270:FF:000026">
    <property type="entry name" value="Transposon Ty3-G Gag-Pol polyprotein"/>
    <property type="match status" value="1"/>
</dbReference>
<dbReference type="SUPFAM" id="SSF57756">
    <property type="entry name" value="Retrovirus zinc finger-like domains"/>
    <property type="match status" value="1"/>
</dbReference>
<keyword evidence="4" id="KW-0548">Nucleotidyltransferase</keyword>
<keyword evidence="7" id="KW-0378">Hydrolase</keyword>
<dbReference type="Gene3D" id="3.30.420.10">
    <property type="entry name" value="Ribonuclease H-like superfamily/Ribonuclease H"/>
    <property type="match status" value="1"/>
</dbReference>
<evidence type="ECO:0000259" key="11">
    <source>
        <dbReference type="PROSITE" id="PS50994"/>
    </source>
</evidence>
<dbReference type="InterPro" id="IPR000477">
    <property type="entry name" value="RT_dom"/>
</dbReference>
<dbReference type="Gene3D" id="2.40.70.10">
    <property type="entry name" value="Acid Proteases"/>
    <property type="match status" value="1"/>
</dbReference>
<dbReference type="CDD" id="cd09274">
    <property type="entry name" value="RNase_HI_RT_Ty3"/>
    <property type="match status" value="1"/>
</dbReference>
<feature type="domain" description="Integrase catalytic" evidence="11">
    <location>
        <begin position="1010"/>
        <end position="1166"/>
    </location>
</feature>
<dbReference type="CDD" id="cd01647">
    <property type="entry name" value="RT_LTR"/>
    <property type="match status" value="1"/>
</dbReference>
<dbReference type="SUPFAM" id="SSF53098">
    <property type="entry name" value="Ribonuclease H-like"/>
    <property type="match status" value="1"/>
</dbReference>
<keyword evidence="7" id="KW-0255">Endonuclease</keyword>
<dbReference type="Gene3D" id="1.10.340.70">
    <property type="match status" value="1"/>
</dbReference>
<protein>
    <recommendedName>
        <fullName evidence="1">RNA-directed DNA polymerase</fullName>
        <ecNumber evidence="1">2.7.7.49</ecNumber>
    </recommendedName>
</protein>
<dbReference type="InterPro" id="IPR001584">
    <property type="entry name" value="Integrase_cat-core"/>
</dbReference>
<keyword evidence="3" id="KW-0808">Transferase</keyword>
<sequence length="1325" mass="148839">MNSYGILSTFDHENHEWKSYKGRITQWFIANDIVPKNDAAGAKRRAILLSALSDGTDKLASDLAQPKDIQEVPYDDIVQLLDEHFLPKICGFSERYNFYAAVQQPGETYTQWASRLRGLTAHCKFSNVEEALRDRFVMGMVAGQEREKLFAQDIDKLTLAKAVELAESVRCARAGAATATAVLGQQAPVFKIEKQVNSAKTVSGGKVKCTVCGRNNHESSQCRFASYKCSKCNTKGHLRKVCNKVNYVSTGDVSGDDDDGKALYNIRSVRGEPMTESVTIYGKSLQFQIDSGSAVTVISEGTYKNMFSNNIPLLDSNKSFFSYTGNIMNCVGYVILPVTYMRHTHTLDVYVIRNGGPPLLGRDFISRFKLKLTPCNFLKGQSMVDQLQLRFPKVFSDKLGKFNKYRVKLKLKGNLKPIFCKARPIAFALRDKIDKEITRLVDLGVLKPVSHSDYASPIVPVLKHNGSVRLCADYSVTINKQLLIEQYPLPSVHELFSRLYGGHQFSKIDLSMAYNQFQLDEDSQPLTCINTHRGLFNYTRLVFGLSSAPSIFQRAMETLLSGLDGVLCLLDDILVTDGTPEGHLKKLNIVLQRLQDAGLTVQKEKCDFFKNEIKYLGYIISKDGLQKDPAKVKAIADAPVPTNVNTLQSFLGLVNYYRNFVPGASSILSPLYDLLKKGVKWTWSTLHQQAFDKIKKCLTSDQVLTHFNPNAKIVLTVDASPSGLGGILSQIDEYGLERPVAFASRTLNAAEKNYSQIQKEATAIIFGIRRFHQYLYGRAEPFILRTDHKPLIAIFGPHKGIPEVSANRLQRYAMFLGAYNYIIEYIRSADNNADYLSRASLQCESVRARAGSERDNIGAHAAAAAAPIDRASYVNFVVEGDMPLTLKELRNATNEDTVLRLVVNYVQNGWPNKIVDSQLKPYHLCKTQLSYEDGCVMRGHKVVLPESLRSKVLKELHSSHLGIIKTKAEARSRFWFPGIDTALEKMIYSCEICKQLRPSPPRAPLAPWKFPQTPFHRLHVDFLGPLNNQIFLVVVDAHTKWLEVYDVSTSTTSATVIEKLYDFMSRFGLPHTIVSDNGTAFTSAEFTKFCLLNGITHLTSPPYNPASNGQAESFVKIVKKGIKSSVLSSRNRNECRLKMMKYLFDYRNSVHSVTGFSPAELVFGRKLRTRLDLLHPLPSSPLTSLNNDVKLKQCSQIKYYGGNNKQVYKPGDEVMYKKYMNNSKYMWCKGTVIKRLGKVLYLIKDDVTSLDVKKHKNQIVLYKGMSQTGVDDYKLASEPSTPQSPDNGEGERNEVELSSSPSPQNLRCSSKLLRDIPRVDYKKFF</sequence>
<proteinExistence type="predicted"/>
<evidence type="ECO:0000313" key="13">
    <source>
        <dbReference type="Proteomes" id="UP001231518"/>
    </source>
</evidence>
<accession>A0AAD7YCL7</accession>
<dbReference type="GO" id="GO:0042575">
    <property type="term" value="C:DNA polymerase complex"/>
    <property type="evidence" value="ECO:0007669"/>
    <property type="project" value="UniProtKB-ARBA"/>
</dbReference>
<evidence type="ECO:0000256" key="1">
    <source>
        <dbReference type="ARBA" id="ARBA00012493"/>
    </source>
</evidence>
<evidence type="ECO:0000256" key="5">
    <source>
        <dbReference type="ARBA" id="ARBA00022722"/>
    </source>
</evidence>
<keyword evidence="5" id="KW-0540">Nuclease</keyword>
<dbReference type="GO" id="GO:0004190">
    <property type="term" value="F:aspartic-type endopeptidase activity"/>
    <property type="evidence" value="ECO:0007669"/>
    <property type="project" value="UniProtKB-KW"/>
</dbReference>
<dbReference type="GO" id="GO:0004519">
    <property type="term" value="F:endonuclease activity"/>
    <property type="evidence" value="ECO:0007669"/>
    <property type="project" value="UniProtKB-KW"/>
</dbReference>
<evidence type="ECO:0000259" key="10">
    <source>
        <dbReference type="PROSITE" id="PS50878"/>
    </source>
</evidence>
<dbReference type="Gene3D" id="3.10.10.10">
    <property type="entry name" value="HIV Type 1 Reverse Transcriptase, subunit A, domain 1"/>
    <property type="match status" value="1"/>
</dbReference>
<dbReference type="PANTHER" id="PTHR37984">
    <property type="entry name" value="PROTEIN CBG26694"/>
    <property type="match status" value="1"/>
</dbReference>
<dbReference type="EMBL" id="JARGEI010000023">
    <property type="protein sequence ID" value="KAJ8710409.1"/>
    <property type="molecule type" value="Genomic_DNA"/>
</dbReference>
<keyword evidence="8" id="KW-0511">Multifunctional enzyme</keyword>
<dbReference type="PROSITE" id="PS50994">
    <property type="entry name" value="INTEGRASE"/>
    <property type="match status" value="1"/>
</dbReference>
<dbReference type="InterPro" id="IPR034128">
    <property type="entry name" value="K02A2.6-like"/>
</dbReference>
<dbReference type="FunFam" id="1.10.340.70:FF:000003">
    <property type="entry name" value="Protein CBG25708"/>
    <property type="match status" value="1"/>
</dbReference>